<evidence type="ECO:0000256" key="1">
    <source>
        <dbReference type="SAM" id="MobiDB-lite"/>
    </source>
</evidence>
<feature type="chain" id="PRO_5047195855" description="Het-C-domain-containing protein" evidence="2">
    <location>
        <begin position="25"/>
        <end position="769"/>
    </location>
</feature>
<feature type="region of interest" description="Disordered" evidence="1">
    <location>
        <begin position="746"/>
        <end position="769"/>
    </location>
</feature>
<dbReference type="RefSeq" id="XP_065459322.1">
    <property type="nucleotide sequence ID" value="XM_065603250.1"/>
</dbReference>
<gene>
    <name evidence="3" type="ORF">RHO25_010119</name>
</gene>
<dbReference type="PANTHER" id="PTHR14905:SF11">
    <property type="entry name" value="TINC (EUROFUNG)"/>
    <property type="match status" value="1"/>
</dbReference>
<reference evidence="3 4" key="1">
    <citation type="submission" date="2023-09" db="EMBL/GenBank/DDBJ databases">
        <title>Complete-Gapless Cercospora beticola genome.</title>
        <authorList>
            <person name="Wyatt N.A."/>
            <person name="Spanner R.E."/>
            <person name="Bolton M.D."/>
        </authorList>
    </citation>
    <scope>NUCLEOTIDE SEQUENCE [LARGE SCALE GENOMIC DNA]</scope>
    <source>
        <strain evidence="3">Cb09-40</strain>
    </source>
</reference>
<organism evidence="3 4">
    <name type="scientific">Cercospora beticola</name>
    <name type="common">Sugarbeet leaf spot fungus</name>
    <dbReference type="NCBI Taxonomy" id="122368"/>
    <lineage>
        <taxon>Eukaryota</taxon>
        <taxon>Fungi</taxon>
        <taxon>Dikarya</taxon>
        <taxon>Ascomycota</taxon>
        <taxon>Pezizomycotina</taxon>
        <taxon>Dothideomycetes</taxon>
        <taxon>Dothideomycetidae</taxon>
        <taxon>Mycosphaerellales</taxon>
        <taxon>Mycosphaerellaceae</taxon>
        <taxon>Cercospora</taxon>
    </lineage>
</organism>
<evidence type="ECO:0008006" key="5">
    <source>
        <dbReference type="Google" id="ProtNLM"/>
    </source>
</evidence>
<dbReference type="Proteomes" id="UP001302367">
    <property type="component" value="Chromosome 6"/>
</dbReference>
<feature type="compositionally biased region" description="Polar residues" evidence="1">
    <location>
        <begin position="612"/>
        <end position="629"/>
    </location>
</feature>
<feature type="compositionally biased region" description="Gly residues" evidence="1">
    <location>
        <begin position="582"/>
        <end position="595"/>
    </location>
</feature>
<sequence length="769" mass="84558">MYSHYTPLLILLILLICLARPAHAFGAGNIASISSIEGVNYRHGDIMDVVLTLTNARAFSSGLLGRPKKFSKLDVSRLYFGNWLRDYSQAVDVASVRFVSAEAVVLVVWILGFMSFGYGTGEFEVTKERLGVYIPAEHVDNPRGYADGQDARQYDPRLRGPVDERRELSVDPRTGMKNYIANEDIGIATSSRLCKSILQDAIELGRRYKRSNKDEDYFEALRLLGTACHCLEDFLAHSNYAELALLELGERNVFAHVGDRTQMRISGVRHPVYPVTTGTFGGVDFLHSVMGGFTDKMEASEIGDLGDIVAEAQKKDTSTLKSLLMKLPSSIFSGRDSNPAQQADQLQANAQAQQMANLSVSPRDPKQITIQMENLRQQIYPILEFHDRIMKAISSAISKIPILPDLLDKISEQLNIWVFTLIAPFILPIIRQVKKEVEGGSSAVIKSSKDAQHIVFNDPYATDPTHSMLSKDHFSNVLNEPCGRAAMDTVAWIVPQIVDAWDDDTIDSRRVAARIVAGVFHHPAQRGMASDAAEGRMVMFSSIENWWRGLKDRERQELRAKLSREGVRASRHHKDGVHDCGHGGGRPLGMPGVGAGARPQMQQHRPRPQSIPPNMSNGSGQGGRTSSPARIQEALGGGALGAAVGGIASAVMGKTGSGDQPHGRESSPLRYSSSPGRRPQQPHAGRGRTHARGHHMGGRHHAPPQPPRPGHAHHYHPQPHPGPGPNRGRGGGFLNTVQQHWQQHGSYHLPGHDRRRKHRGQSGHAFPGW</sequence>
<dbReference type="Pfam" id="PF07217">
    <property type="entry name" value="Het-C"/>
    <property type="match status" value="1"/>
</dbReference>
<protein>
    <recommendedName>
        <fullName evidence="5">Het-C-domain-containing protein</fullName>
    </recommendedName>
</protein>
<name>A0ABZ0P0U3_CERBT</name>
<feature type="region of interest" description="Disordered" evidence="1">
    <location>
        <begin position="651"/>
        <end position="734"/>
    </location>
</feature>
<feature type="signal peptide" evidence="2">
    <location>
        <begin position="1"/>
        <end position="24"/>
    </location>
</feature>
<dbReference type="PANTHER" id="PTHR14905">
    <property type="entry name" value="NG37"/>
    <property type="match status" value="1"/>
</dbReference>
<feature type="compositionally biased region" description="Basic residues" evidence="1">
    <location>
        <begin position="685"/>
        <end position="702"/>
    </location>
</feature>
<keyword evidence="4" id="KW-1185">Reference proteome</keyword>
<dbReference type="InterPro" id="IPR052577">
    <property type="entry name" value="VWA7"/>
</dbReference>
<proteinExistence type="predicted"/>
<feature type="region of interest" description="Disordered" evidence="1">
    <location>
        <begin position="563"/>
        <end position="629"/>
    </location>
</feature>
<dbReference type="InterPro" id="IPR010816">
    <property type="entry name" value="Het-C"/>
</dbReference>
<evidence type="ECO:0000256" key="2">
    <source>
        <dbReference type="SAM" id="SignalP"/>
    </source>
</evidence>
<keyword evidence="2" id="KW-0732">Signal</keyword>
<evidence type="ECO:0000313" key="3">
    <source>
        <dbReference type="EMBL" id="WPB05467.1"/>
    </source>
</evidence>
<dbReference type="GeneID" id="35432681"/>
<evidence type="ECO:0000313" key="4">
    <source>
        <dbReference type="Proteomes" id="UP001302367"/>
    </source>
</evidence>
<accession>A0ABZ0P0U3</accession>
<dbReference type="EMBL" id="CP134189">
    <property type="protein sequence ID" value="WPB05467.1"/>
    <property type="molecule type" value="Genomic_DNA"/>
</dbReference>